<dbReference type="SUPFAM" id="SSF53474">
    <property type="entry name" value="alpha/beta-Hydrolases"/>
    <property type="match status" value="1"/>
</dbReference>
<organism evidence="1 2">
    <name type="scientific">Tigheibacillus halophilus</name>
    <dbReference type="NCBI Taxonomy" id="361280"/>
    <lineage>
        <taxon>Bacteria</taxon>
        <taxon>Bacillati</taxon>
        <taxon>Bacillota</taxon>
        <taxon>Bacilli</taxon>
        <taxon>Bacillales</taxon>
        <taxon>Bacillaceae</taxon>
        <taxon>Tigheibacillus</taxon>
    </lineage>
</organism>
<accession>A0ABU5C7V5</accession>
<proteinExistence type="predicted"/>
<protein>
    <submittedName>
        <fullName evidence="1">Alpha/beta hydrolase</fullName>
    </submittedName>
</protein>
<evidence type="ECO:0000313" key="2">
    <source>
        <dbReference type="Proteomes" id="UP001281447"/>
    </source>
</evidence>
<comment type="caution">
    <text evidence="1">The sequence shown here is derived from an EMBL/GenBank/DDBJ whole genome shotgun (WGS) entry which is preliminary data.</text>
</comment>
<dbReference type="RefSeq" id="WP_390356198.1">
    <property type="nucleotide sequence ID" value="NZ_JBHUIZ010000012.1"/>
</dbReference>
<dbReference type="InterPro" id="IPR010315">
    <property type="entry name" value="DUF915_hydro-like"/>
</dbReference>
<reference evidence="1 2" key="1">
    <citation type="submission" date="2023-10" db="EMBL/GenBank/DDBJ databases">
        <title>Virgibacillus halophilus 5B73C genome.</title>
        <authorList>
            <person name="Miliotis G."/>
            <person name="Sengupta P."/>
            <person name="Hameed A."/>
            <person name="Chuvochina M."/>
            <person name="Mcdonagh F."/>
            <person name="Simpson A.C."/>
            <person name="Singh N.K."/>
            <person name="Rekha P.D."/>
            <person name="Raman K."/>
            <person name="Hugenholtz P."/>
            <person name="Venkateswaran K."/>
        </authorList>
    </citation>
    <scope>NUCLEOTIDE SEQUENCE [LARGE SCALE GENOMIC DNA]</scope>
    <source>
        <strain evidence="1 2">5B73C</strain>
    </source>
</reference>
<keyword evidence="2" id="KW-1185">Reference proteome</keyword>
<dbReference type="Gene3D" id="3.40.50.1820">
    <property type="entry name" value="alpha/beta hydrolase"/>
    <property type="match status" value="1"/>
</dbReference>
<sequence length="271" mass="30754">MTRKWIVMLLAVLALAASVFLLVKDNPGTANTKGYKVPPTVFIHGYKGTYNSFGNMLNRFENNYKWGDKMLVYYISPNGRLQVDNMGYNGEKPAFVQIVLENNRATFKNSAYWLSLALHHMKTHYQIDKVYLVGHSMGGIVSVKYMEDYQNLKNFPQVNKFIAIGSPFNGIYDKKYFQLHHDAAAHDLNPGSKALMDLRRNKDDIPDNIEALSISSTGDHVAEADSVKGLQKIFPAPQLQQKVIADEHLGHSMLHESKRVDFLIHDFLYGD</sequence>
<evidence type="ECO:0000313" key="1">
    <source>
        <dbReference type="EMBL" id="MDY0395299.1"/>
    </source>
</evidence>
<dbReference type="EMBL" id="JAWDIP010000003">
    <property type="protein sequence ID" value="MDY0395299.1"/>
    <property type="molecule type" value="Genomic_DNA"/>
</dbReference>
<dbReference type="InterPro" id="IPR029058">
    <property type="entry name" value="AB_hydrolase_fold"/>
</dbReference>
<name>A0ABU5C7V5_9BACI</name>
<keyword evidence="1" id="KW-0378">Hydrolase</keyword>
<dbReference type="Pfam" id="PF06028">
    <property type="entry name" value="DUF915"/>
    <property type="match status" value="1"/>
</dbReference>
<dbReference type="GO" id="GO:0016787">
    <property type="term" value="F:hydrolase activity"/>
    <property type="evidence" value="ECO:0007669"/>
    <property type="project" value="UniProtKB-KW"/>
</dbReference>
<dbReference type="Proteomes" id="UP001281447">
    <property type="component" value="Unassembled WGS sequence"/>
</dbReference>
<gene>
    <name evidence="1" type="ORF">RWE15_13780</name>
</gene>